<dbReference type="STRING" id="1356854.N007_17435"/>
<dbReference type="AlphaFoldDB" id="T0BAG0"/>
<evidence type="ECO:0000256" key="2">
    <source>
        <dbReference type="ARBA" id="ARBA00022741"/>
    </source>
</evidence>
<dbReference type="PROSITE" id="PS50893">
    <property type="entry name" value="ABC_TRANSPORTER_2"/>
    <property type="match status" value="1"/>
</dbReference>
<dbReference type="InterPro" id="IPR027417">
    <property type="entry name" value="P-loop_NTPase"/>
</dbReference>
<dbReference type="RefSeq" id="WP_021298625.1">
    <property type="nucleotide sequence ID" value="NZ_AURB01000200.1"/>
</dbReference>
<dbReference type="Proteomes" id="UP000829401">
    <property type="component" value="Chromosome"/>
</dbReference>
<dbReference type="GO" id="GO:0005524">
    <property type="term" value="F:ATP binding"/>
    <property type="evidence" value="ECO:0007669"/>
    <property type="project" value="UniProtKB-KW"/>
</dbReference>
<keyword evidence="5" id="KW-1185">Reference proteome</keyword>
<dbReference type="InterPro" id="IPR003439">
    <property type="entry name" value="ABC_transporter-like_ATP-bd"/>
</dbReference>
<dbReference type="InterPro" id="IPR003593">
    <property type="entry name" value="AAA+_ATPase"/>
</dbReference>
<dbReference type="SMART" id="SM00382">
    <property type="entry name" value="AAA"/>
    <property type="match status" value="1"/>
</dbReference>
<keyword evidence="3 4" id="KW-0067">ATP-binding</keyword>
<dbReference type="eggNOG" id="COG0488">
    <property type="taxonomic scope" value="Bacteria"/>
</dbReference>
<evidence type="ECO:0000313" key="5">
    <source>
        <dbReference type="Proteomes" id="UP000829401"/>
    </source>
</evidence>
<dbReference type="SUPFAM" id="SSF52540">
    <property type="entry name" value="P-loop containing nucleoside triphosphate hydrolases"/>
    <property type="match status" value="1"/>
</dbReference>
<organism evidence="4 5">
    <name type="scientific">Alicyclobacillus acidoterrestris (strain ATCC 49025 / DSM 3922 / CIP 106132 / NCIMB 13137 / GD3B)</name>
    <dbReference type="NCBI Taxonomy" id="1356854"/>
    <lineage>
        <taxon>Bacteria</taxon>
        <taxon>Bacillati</taxon>
        <taxon>Bacillota</taxon>
        <taxon>Bacilli</taxon>
        <taxon>Bacillales</taxon>
        <taxon>Alicyclobacillaceae</taxon>
        <taxon>Alicyclobacillus</taxon>
    </lineage>
</organism>
<sequence length="284" mass="32162">MERPHHEPNIGVSFQHNAFDAKIFVRLQDVTFSYPNYKVFEHIHLEVRRGDRIGIVGPNGVGKSTLLGLVTGQLTPEAGSVIHHPQAKIGYFAQELNHLNNAQTVLDSVLALPEMSEAYARTILASFLFRKEDVLKPISSLSMGERCRVAFVNLYFSNANLLVLDEPTNYLDIDTRERLEEALLAYPGALMIVSHDRYLLRKLVNRVVYFEEKTVRSFDGTMEAFVSQMHSRKADLHVQSEIDKLELSLTQLMSVEADDAQANDALMMQIRAIRARLNDLRSGH</sequence>
<dbReference type="CDD" id="cd03221">
    <property type="entry name" value="ABCF_EF-3"/>
    <property type="match status" value="1"/>
</dbReference>
<protein>
    <submittedName>
        <fullName evidence="4">ATP-binding cassette domain-containing protein</fullName>
    </submittedName>
</protein>
<name>T0BAG0_ALIAG</name>
<keyword evidence="1" id="KW-0677">Repeat</keyword>
<proteinExistence type="predicted"/>
<dbReference type="KEGG" id="aaco:K1I37_14175"/>
<evidence type="ECO:0000313" key="4">
    <source>
        <dbReference type="EMBL" id="UNO47827.1"/>
    </source>
</evidence>
<dbReference type="PANTHER" id="PTHR19211">
    <property type="entry name" value="ATP-BINDING TRANSPORT PROTEIN-RELATED"/>
    <property type="match status" value="1"/>
</dbReference>
<accession>T0BAG0</accession>
<evidence type="ECO:0000256" key="3">
    <source>
        <dbReference type="ARBA" id="ARBA00022840"/>
    </source>
</evidence>
<dbReference type="Pfam" id="PF00005">
    <property type="entry name" value="ABC_tran"/>
    <property type="match status" value="1"/>
</dbReference>
<evidence type="ECO:0000256" key="1">
    <source>
        <dbReference type="ARBA" id="ARBA00022737"/>
    </source>
</evidence>
<dbReference type="InterPro" id="IPR050611">
    <property type="entry name" value="ABCF"/>
</dbReference>
<dbReference type="OrthoDB" id="9760950at2"/>
<dbReference type="PANTHER" id="PTHR19211:SF14">
    <property type="entry name" value="ATP-BINDING CASSETTE SUB-FAMILY F MEMBER 1"/>
    <property type="match status" value="1"/>
</dbReference>
<accession>A0A9E7CYR3</accession>
<gene>
    <name evidence="4" type="ORF">K1I37_14175</name>
</gene>
<dbReference type="Gene3D" id="3.40.50.300">
    <property type="entry name" value="P-loop containing nucleotide triphosphate hydrolases"/>
    <property type="match status" value="1"/>
</dbReference>
<dbReference type="EMBL" id="CP080467">
    <property type="protein sequence ID" value="UNO47827.1"/>
    <property type="molecule type" value="Genomic_DNA"/>
</dbReference>
<keyword evidence="2" id="KW-0547">Nucleotide-binding</keyword>
<reference evidence="5" key="1">
    <citation type="journal article" date="2022" name="G3 (Bethesda)">
        <title>Unveiling the complete genome sequence of Alicyclobacillus acidoterrestris DSM 3922T, a taint-producing strain.</title>
        <authorList>
            <person name="Leonardo I.C."/>
            <person name="Barreto Crespo M.T."/>
            <person name="Gaspar F.B."/>
        </authorList>
    </citation>
    <scope>NUCLEOTIDE SEQUENCE [LARGE SCALE GENOMIC DNA]</scope>
    <source>
        <strain evidence="5">DSM 3922</strain>
    </source>
</reference>
<dbReference type="GO" id="GO:0016887">
    <property type="term" value="F:ATP hydrolysis activity"/>
    <property type="evidence" value="ECO:0007669"/>
    <property type="project" value="InterPro"/>
</dbReference>